<comment type="caution">
    <text evidence="2">The sequence shown here is derived from an EMBL/GenBank/DDBJ whole genome shotgun (WGS) entry which is preliminary data.</text>
</comment>
<keyword evidence="1" id="KW-0732">Signal</keyword>
<dbReference type="RefSeq" id="WP_290264983.1">
    <property type="nucleotide sequence ID" value="NZ_JAUFQG010000006.1"/>
</dbReference>
<gene>
    <name evidence="2" type="ORF">ACFOX3_12680</name>
</gene>
<accession>A0ABV8V7I0</accession>
<sequence>MIVHSRLINAGVFCLACLVIGQAQAAEVTLDAEGKPCEEMVDLSETGQFHRLHFECAEDKPAPHSSDPAPVQVPAPVLEQAPLVAQTPARAAEILTVRASLELANADSLQRAQHQLFQKMVQVCTHGWRKVSESVVPEGQHQYQLTVQYRCLGR</sequence>
<organism evidence="2 3">
    <name type="scientific">Simiduia curdlanivorans</name>
    <dbReference type="NCBI Taxonomy" id="1492769"/>
    <lineage>
        <taxon>Bacteria</taxon>
        <taxon>Pseudomonadati</taxon>
        <taxon>Pseudomonadota</taxon>
        <taxon>Gammaproteobacteria</taxon>
        <taxon>Cellvibrionales</taxon>
        <taxon>Cellvibrionaceae</taxon>
        <taxon>Simiduia</taxon>
    </lineage>
</organism>
<evidence type="ECO:0000313" key="2">
    <source>
        <dbReference type="EMBL" id="MFC4363165.1"/>
    </source>
</evidence>
<feature type="signal peptide" evidence="1">
    <location>
        <begin position="1"/>
        <end position="25"/>
    </location>
</feature>
<evidence type="ECO:0000313" key="3">
    <source>
        <dbReference type="Proteomes" id="UP001595840"/>
    </source>
</evidence>
<proteinExistence type="predicted"/>
<keyword evidence="3" id="KW-1185">Reference proteome</keyword>
<name>A0ABV8V7I0_9GAMM</name>
<reference evidence="3" key="1">
    <citation type="journal article" date="2019" name="Int. J. Syst. Evol. Microbiol.">
        <title>The Global Catalogue of Microorganisms (GCM) 10K type strain sequencing project: providing services to taxonomists for standard genome sequencing and annotation.</title>
        <authorList>
            <consortium name="The Broad Institute Genomics Platform"/>
            <consortium name="The Broad Institute Genome Sequencing Center for Infectious Disease"/>
            <person name="Wu L."/>
            <person name="Ma J."/>
        </authorList>
    </citation>
    <scope>NUCLEOTIDE SEQUENCE [LARGE SCALE GENOMIC DNA]</scope>
    <source>
        <strain evidence="3">CECT 8570</strain>
    </source>
</reference>
<feature type="chain" id="PRO_5046124110" evidence="1">
    <location>
        <begin position="26"/>
        <end position="154"/>
    </location>
</feature>
<dbReference type="Proteomes" id="UP001595840">
    <property type="component" value="Unassembled WGS sequence"/>
</dbReference>
<dbReference type="EMBL" id="JBHSCX010000015">
    <property type="protein sequence ID" value="MFC4363165.1"/>
    <property type="molecule type" value="Genomic_DNA"/>
</dbReference>
<evidence type="ECO:0000256" key="1">
    <source>
        <dbReference type="SAM" id="SignalP"/>
    </source>
</evidence>
<protein>
    <submittedName>
        <fullName evidence="2">Uncharacterized protein</fullName>
    </submittedName>
</protein>